<evidence type="ECO:0000313" key="8">
    <source>
        <dbReference type="Proteomes" id="UP001299220"/>
    </source>
</evidence>
<accession>A0ABS9CQ10</accession>
<dbReference type="PRINTS" id="PR01652">
    <property type="entry name" value="SHAPEPROTEIN"/>
</dbReference>
<evidence type="ECO:0000256" key="1">
    <source>
        <dbReference type="ARBA" id="ARBA00022490"/>
    </source>
</evidence>
<feature type="binding site" evidence="6">
    <location>
        <begin position="12"/>
        <end position="14"/>
    </location>
    <ligand>
        <name>ATP</name>
        <dbReference type="ChEBI" id="CHEBI:30616"/>
    </ligand>
</feature>
<dbReference type="Gene3D" id="3.30.420.40">
    <property type="match status" value="3"/>
</dbReference>
<comment type="caution">
    <text evidence="7">The sequence shown here is derived from an EMBL/GenBank/DDBJ whole genome shotgun (WGS) entry which is preliminary data.</text>
</comment>
<comment type="caution">
    <text evidence="6">Lacks conserved residue(s) required for the propagation of feature annotation.</text>
</comment>
<dbReference type="InterPro" id="IPR043129">
    <property type="entry name" value="ATPase_NBD"/>
</dbReference>
<keyword evidence="3 6" id="KW-0067">ATP-binding</keyword>
<dbReference type="InterPro" id="IPR004753">
    <property type="entry name" value="MreB"/>
</dbReference>
<dbReference type="NCBIfam" id="NF010539">
    <property type="entry name" value="PRK13927.1"/>
    <property type="match status" value="1"/>
</dbReference>
<dbReference type="HAMAP" id="MF_02207">
    <property type="entry name" value="MreB"/>
    <property type="match status" value="1"/>
</dbReference>
<evidence type="ECO:0000313" key="7">
    <source>
        <dbReference type="EMBL" id="MCF2652054.1"/>
    </source>
</evidence>
<name>A0ABS9CQ10_9FIRM</name>
<dbReference type="InterPro" id="IPR056546">
    <property type="entry name" value="MreB_MamK-like"/>
</dbReference>
<evidence type="ECO:0000256" key="5">
    <source>
        <dbReference type="ARBA" id="ARBA00023458"/>
    </source>
</evidence>
<sequence>MVGTDIAIDLGTANFRLFMDGRGVLVNEPNVIAVDTYEDKIVAIGQSAQEMMGKTSARIRVVKPMAGGVISDFSLMDATIRHYLKQVMTSRVFTPRVVVTVPSGITEVERRAVVDAIAANGVRKICLLEAPAAAAIGAGIDITRPHGTMIVVLGEGVSDAGVISMNGLSASRSVAAAGASFNEAIIKYARKHFDLVIGDRTAEAAKRAAGCASPMKQMKSFDLKGRDLQSGLPTKVTVTSDQLCEAIKEPAMRVVRMIQTALEETPPELMADIGNEGILLAGGSAHLSGLDTLIAQMTRMRVRVLEDAENCVILGAGRAVQWIDKAKYDPKNGNRTTPLTAYY</sequence>
<dbReference type="EMBL" id="JAFBIT010000001">
    <property type="protein sequence ID" value="MCF2652054.1"/>
    <property type="molecule type" value="Genomic_DNA"/>
</dbReference>
<protein>
    <recommendedName>
        <fullName evidence="6">Cell shape-determining protein MreB</fullName>
    </recommendedName>
</protein>
<dbReference type="CDD" id="cd10225">
    <property type="entry name" value="ASKHA_NBD_MreB-like"/>
    <property type="match status" value="1"/>
</dbReference>
<comment type="function">
    <text evidence="6">Forms membrane-associated dynamic filaments that are essential for cell shape determination. Acts by regulating cell wall synthesis and cell elongation, and thus cell shape. A feedback loop between cell geometry and MreB localization may maintain elongated cell shape by targeting cell wall growth to regions of negative cell wall curvature.</text>
</comment>
<keyword evidence="8" id="KW-1185">Reference proteome</keyword>
<comment type="subcellular location">
    <subcellularLocation>
        <location evidence="6">Cytoplasm</location>
    </subcellularLocation>
    <text evidence="6">Membrane-associated.</text>
</comment>
<comment type="subunit">
    <text evidence="6">Forms polymers.</text>
</comment>
<evidence type="ECO:0000256" key="3">
    <source>
        <dbReference type="ARBA" id="ARBA00022840"/>
    </source>
</evidence>
<dbReference type="SUPFAM" id="SSF53067">
    <property type="entry name" value="Actin-like ATPase domain"/>
    <property type="match status" value="2"/>
</dbReference>
<keyword evidence="2 6" id="KW-0547">Nucleotide-binding</keyword>
<keyword evidence="4 6" id="KW-0133">Cell shape</keyword>
<proteinExistence type="inferred from homology"/>
<reference evidence="7 8" key="1">
    <citation type="submission" date="2020-12" db="EMBL/GenBank/DDBJ databases">
        <title>Whole genome sequences of gut porcine anaerobes.</title>
        <authorList>
            <person name="Kubasova T."/>
            <person name="Jahodarova E."/>
            <person name="Rychlik I."/>
        </authorList>
    </citation>
    <scope>NUCLEOTIDE SEQUENCE [LARGE SCALE GENOMIC DNA]</scope>
    <source>
        <strain evidence="7 8">An867</strain>
    </source>
</reference>
<dbReference type="PANTHER" id="PTHR42749:SF1">
    <property type="entry name" value="CELL SHAPE-DETERMINING PROTEIN MREB"/>
    <property type="match status" value="1"/>
</dbReference>
<comment type="similarity">
    <text evidence="5 6">Belongs to the FtsA/MreB family.</text>
</comment>
<keyword evidence="1 6" id="KW-0963">Cytoplasm</keyword>
<evidence type="ECO:0000256" key="4">
    <source>
        <dbReference type="ARBA" id="ARBA00022960"/>
    </source>
</evidence>
<evidence type="ECO:0000256" key="2">
    <source>
        <dbReference type="ARBA" id="ARBA00022741"/>
    </source>
</evidence>
<dbReference type="PANTHER" id="PTHR42749">
    <property type="entry name" value="CELL SHAPE-DETERMINING PROTEIN MREB"/>
    <property type="match status" value="1"/>
</dbReference>
<organism evidence="7 8">
    <name type="scientific">Anaeromassilibacillus senegalensis</name>
    <dbReference type="NCBI Taxonomy" id="1673717"/>
    <lineage>
        <taxon>Bacteria</taxon>
        <taxon>Bacillati</taxon>
        <taxon>Bacillota</taxon>
        <taxon>Clostridia</taxon>
        <taxon>Eubacteriales</taxon>
        <taxon>Acutalibacteraceae</taxon>
        <taxon>Anaeromassilibacillus</taxon>
    </lineage>
</organism>
<gene>
    <name evidence="6" type="primary">mreB</name>
    <name evidence="7" type="ORF">JQM67_05510</name>
</gene>
<dbReference type="Proteomes" id="UP001299220">
    <property type="component" value="Unassembled WGS sequence"/>
</dbReference>
<dbReference type="Pfam" id="PF06723">
    <property type="entry name" value="MreB_Mbl"/>
    <property type="match status" value="1"/>
</dbReference>
<dbReference type="RefSeq" id="WP_235323077.1">
    <property type="nucleotide sequence ID" value="NZ_JAFBIT010000001.1"/>
</dbReference>
<evidence type="ECO:0000256" key="6">
    <source>
        <dbReference type="HAMAP-Rule" id="MF_02207"/>
    </source>
</evidence>